<dbReference type="Gene3D" id="3.30.70.240">
    <property type="match status" value="1"/>
</dbReference>
<dbReference type="InterPro" id="IPR036956">
    <property type="entry name" value="Impact_N_sf"/>
</dbReference>
<dbReference type="InterPro" id="IPR001498">
    <property type="entry name" value="Impact_N"/>
</dbReference>
<dbReference type="Proteomes" id="UP000307999">
    <property type="component" value="Unassembled WGS sequence"/>
</dbReference>
<dbReference type="InterPro" id="IPR015796">
    <property type="entry name" value="Impact_YigZ-like"/>
</dbReference>
<keyword evidence="5" id="KW-1185">Reference proteome</keyword>
<dbReference type="Pfam" id="PF01205">
    <property type="entry name" value="Impact_N"/>
    <property type="match status" value="1"/>
</dbReference>
<reference evidence="4 5" key="1">
    <citation type="submission" date="2019-04" db="EMBL/GenBank/DDBJ databases">
        <title>Thalassotalea guangxiensis sp. nov., isolated from sediment of the coastal wetland.</title>
        <authorList>
            <person name="Zheng S."/>
            <person name="Zhang D."/>
        </authorList>
    </citation>
    <scope>NUCLEOTIDE SEQUENCE [LARGE SCALE GENOMIC DNA]</scope>
    <source>
        <strain evidence="4 5">ZS-4</strain>
    </source>
</reference>
<gene>
    <name evidence="4" type="ORF">E8M12_05025</name>
</gene>
<dbReference type="InterPro" id="IPR015269">
    <property type="entry name" value="UPF0029_Impact_C"/>
</dbReference>
<dbReference type="AlphaFoldDB" id="A0A4U1B7I5"/>
<dbReference type="GO" id="GO:0043168">
    <property type="term" value="F:anion binding"/>
    <property type="evidence" value="ECO:0007669"/>
    <property type="project" value="UniProtKB-ARBA"/>
</dbReference>
<evidence type="ECO:0000259" key="2">
    <source>
        <dbReference type="Pfam" id="PF01205"/>
    </source>
</evidence>
<comment type="caution">
    <text evidence="4">The sequence shown here is derived from an EMBL/GenBank/DDBJ whole genome shotgun (WGS) entry which is preliminary data.</text>
</comment>
<dbReference type="InterPro" id="IPR035647">
    <property type="entry name" value="EFG_III/V"/>
</dbReference>
<evidence type="ECO:0000256" key="1">
    <source>
        <dbReference type="ARBA" id="ARBA00007665"/>
    </source>
</evidence>
<evidence type="ECO:0000259" key="3">
    <source>
        <dbReference type="Pfam" id="PF09186"/>
    </source>
</evidence>
<comment type="similarity">
    <text evidence="1">Belongs to the IMPACT family.</text>
</comment>
<sequence length="210" mass="22840">MATLSERIPSPYLVPDGHIEHSIEVNKSQFICAIARCQSSVECKSFIATVRAKYPDASHHCVAFIYDRPDNSQSYGFSDDGEPSGTAGRPMLAVLQGSEIGEICAVVTRYFGGTKLGTGGLQRAYGASVREALLQLPTQCIVPSQQLSLSCSYPQLSDIEHCLKLHTGKVINQQFAAQINLTVSLPMDKIAVFKNDVVQITSGQVEFLEE</sequence>
<organism evidence="4 5">
    <name type="scientific">Thalassotalea mangrovi</name>
    <dbReference type="NCBI Taxonomy" id="2572245"/>
    <lineage>
        <taxon>Bacteria</taxon>
        <taxon>Pseudomonadati</taxon>
        <taxon>Pseudomonadota</taxon>
        <taxon>Gammaproteobacteria</taxon>
        <taxon>Alteromonadales</taxon>
        <taxon>Colwelliaceae</taxon>
        <taxon>Thalassotalea</taxon>
    </lineage>
</organism>
<dbReference type="PANTHER" id="PTHR16301:SF20">
    <property type="entry name" value="IMPACT FAMILY MEMBER YIGZ"/>
    <property type="match status" value="1"/>
</dbReference>
<dbReference type="InterPro" id="IPR020569">
    <property type="entry name" value="UPF0029_Impact_CS"/>
</dbReference>
<dbReference type="GO" id="GO:0032561">
    <property type="term" value="F:guanyl ribonucleotide binding"/>
    <property type="evidence" value="ECO:0007669"/>
    <property type="project" value="UniProtKB-ARBA"/>
</dbReference>
<name>A0A4U1B7I5_9GAMM</name>
<dbReference type="SUPFAM" id="SSF54211">
    <property type="entry name" value="Ribosomal protein S5 domain 2-like"/>
    <property type="match status" value="1"/>
</dbReference>
<dbReference type="SUPFAM" id="SSF54980">
    <property type="entry name" value="EF-G C-terminal domain-like"/>
    <property type="match status" value="1"/>
</dbReference>
<dbReference type="Pfam" id="PF09186">
    <property type="entry name" value="DUF1949"/>
    <property type="match status" value="1"/>
</dbReference>
<evidence type="ECO:0000313" key="5">
    <source>
        <dbReference type="Proteomes" id="UP000307999"/>
    </source>
</evidence>
<dbReference type="PANTHER" id="PTHR16301">
    <property type="entry name" value="IMPACT-RELATED"/>
    <property type="match status" value="1"/>
</dbReference>
<evidence type="ECO:0000313" key="4">
    <source>
        <dbReference type="EMBL" id="TKB46420.1"/>
    </source>
</evidence>
<dbReference type="NCBIfam" id="TIGR00257">
    <property type="entry name" value="IMPACT_YIGZ"/>
    <property type="match status" value="1"/>
</dbReference>
<protein>
    <submittedName>
        <fullName evidence="4">YigZ family protein</fullName>
    </submittedName>
</protein>
<dbReference type="EMBL" id="SWDB01000009">
    <property type="protein sequence ID" value="TKB46420.1"/>
    <property type="molecule type" value="Genomic_DNA"/>
</dbReference>
<accession>A0A4U1B7I5</accession>
<dbReference type="GO" id="GO:0017111">
    <property type="term" value="F:ribonucleoside triphosphate phosphatase activity"/>
    <property type="evidence" value="ECO:0007669"/>
    <property type="project" value="UniProtKB-ARBA"/>
</dbReference>
<dbReference type="OrthoDB" id="9813771at2"/>
<dbReference type="PROSITE" id="PS00910">
    <property type="entry name" value="UPF0029"/>
    <property type="match status" value="1"/>
</dbReference>
<dbReference type="InterPro" id="IPR023582">
    <property type="entry name" value="Impact"/>
</dbReference>
<feature type="domain" description="Impact N-terminal" evidence="2">
    <location>
        <begin position="27"/>
        <end position="133"/>
    </location>
</feature>
<dbReference type="InterPro" id="IPR020568">
    <property type="entry name" value="Ribosomal_Su5_D2-typ_SF"/>
</dbReference>
<dbReference type="GO" id="GO:0006446">
    <property type="term" value="P:regulation of translational initiation"/>
    <property type="evidence" value="ECO:0007669"/>
    <property type="project" value="TreeGrafter"/>
</dbReference>
<proteinExistence type="inferred from homology"/>
<dbReference type="Gene3D" id="3.30.230.30">
    <property type="entry name" value="Impact, N-terminal domain"/>
    <property type="match status" value="1"/>
</dbReference>
<feature type="domain" description="UPF0029" evidence="3">
    <location>
        <begin position="149"/>
        <end position="204"/>
    </location>
</feature>
<dbReference type="GO" id="GO:0005737">
    <property type="term" value="C:cytoplasm"/>
    <property type="evidence" value="ECO:0007669"/>
    <property type="project" value="TreeGrafter"/>
</dbReference>